<dbReference type="GO" id="GO:0009103">
    <property type="term" value="P:lipopolysaccharide biosynthetic process"/>
    <property type="evidence" value="ECO:0007669"/>
    <property type="project" value="UniProtKB-ARBA"/>
</dbReference>
<evidence type="ECO:0000256" key="7">
    <source>
        <dbReference type="ARBA" id="ARBA00023136"/>
    </source>
</evidence>
<dbReference type="GO" id="GO:0016763">
    <property type="term" value="F:pentosyltransferase activity"/>
    <property type="evidence" value="ECO:0007669"/>
    <property type="project" value="TreeGrafter"/>
</dbReference>
<evidence type="ECO:0000256" key="8">
    <source>
        <dbReference type="SAM" id="Phobius"/>
    </source>
</evidence>
<evidence type="ECO:0000256" key="4">
    <source>
        <dbReference type="ARBA" id="ARBA00022679"/>
    </source>
</evidence>
<evidence type="ECO:0000256" key="5">
    <source>
        <dbReference type="ARBA" id="ARBA00022692"/>
    </source>
</evidence>
<keyword evidence="3" id="KW-0328">Glycosyltransferase</keyword>
<comment type="caution">
    <text evidence="10">The sequence shown here is derived from an EMBL/GenBank/DDBJ whole genome shotgun (WGS) entry which is preliminary data.</text>
</comment>
<evidence type="ECO:0000256" key="3">
    <source>
        <dbReference type="ARBA" id="ARBA00022676"/>
    </source>
</evidence>
<evidence type="ECO:0000313" key="10">
    <source>
        <dbReference type="EMBL" id="RDD80582.1"/>
    </source>
</evidence>
<organism evidence="10 11">
    <name type="scientific">Dyella tabacisoli</name>
    <dbReference type="NCBI Taxonomy" id="2282381"/>
    <lineage>
        <taxon>Bacteria</taxon>
        <taxon>Pseudomonadati</taxon>
        <taxon>Pseudomonadota</taxon>
        <taxon>Gammaproteobacteria</taxon>
        <taxon>Lysobacterales</taxon>
        <taxon>Rhodanobacteraceae</taxon>
        <taxon>Dyella</taxon>
    </lineage>
</organism>
<feature type="transmembrane region" description="Helical" evidence="8">
    <location>
        <begin position="403"/>
        <end position="423"/>
    </location>
</feature>
<keyword evidence="6 8" id="KW-1133">Transmembrane helix</keyword>
<evidence type="ECO:0000256" key="6">
    <source>
        <dbReference type="ARBA" id="ARBA00022989"/>
    </source>
</evidence>
<dbReference type="GO" id="GO:0006493">
    <property type="term" value="P:protein O-linked glycosylation"/>
    <property type="evidence" value="ECO:0007669"/>
    <property type="project" value="InterPro"/>
</dbReference>
<dbReference type="InterPro" id="IPR003342">
    <property type="entry name" value="ArnT-like_N"/>
</dbReference>
<dbReference type="EMBL" id="QQAH01000016">
    <property type="protein sequence ID" value="RDD80582.1"/>
    <property type="molecule type" value="Genomic_DNA"/>
</dbReference>
<dbReference type="GO" id="GO:0005886">
    <property type="term" value="C:plasma membrane"/>
    <property type="evidence" value="ECO:0007669"/>
    <property type="project" value="UniProtKB-SubCell"/>
</dbReference>
<keyword evidence="7 8" id="KW-0472">Membrane</keyword>
<keyword evidence="2" id="KW-1003">Cell membrane</keyword>
<feature type="transmembrane region" description="Helical" evidence="8">
    <location>
        <begin position="184"/>
        <end position="201"/>
    </location>
</feature>
<proteinExistence type="predicted"/>
<sequence>MSVLRFVFAHYVFFEYISMAASIAGYNPCREIGGAMKYSKFLTPGYLFMAYGLVVAGYLLAASWSQPILDSHHGFRQTQTAISAYWLAREGSTFAYQTPVLGYPWSIPFEFPLYQWLIAKIAGSAPVAVIDHVGRVLNLLFFLGSAVLVYLIAMLGGRDKKLALICASTLLISPLMLFWSRGVMIESTAVFFSLAFVWALAKYVERPRLIWPLIALAAACIAALVKITTFFGFAIFACGALIIYFAQDTQFVRLKQNMKLAVVSGLIVAASLIVLKLWLLQADELKSQTIWGTHITSPYLNAFNFGTTAQRMDPAFWTGVVFGRSLQDGLGSPWVMLAATIVVLADRRSYQAGLLLMVAYLAPFLVFTNLHLVHDYYQYANVVFATSLLGLAVWVVMEKSSRFGQYFAPVLALALCIISWSWVSEHYLPLIREDMAAGREMQLAKFIDGHTGEGSTLLIFGMDWASTLPYYSSRKALMMPDWLPAEEFKLVLDSGRAFGDAKFGALIVCPNQSEKDPAKVDIYRALISRYSHGLSKTIVSGCDLYS</sequence>
<dbReference type="OrthoDB" id="4680035at2"/>
<feature type="transmembrane region" description="Helical" evidence="8">
    <location>
        <begin position="376"/>
        <end position="396"/>
    </location>
</feature>
<feature type="transmembrane region" description="Helical" evidence="8">
    <location>
        <begin position="213"/>
        <end position="246"/>
    </location>
</feature>
<feature type="domain" description="ArnT-like N-terminal" evidence="9">
    <location>
        <begin position="135"/>
        <end position="266"/>
    </location>
</feature>
<evidence type="ECO:0000259" key="9">
    <source>
        <dbReference type="Pfam" id="PF02366"/>
    </source>
</evidence>
<dbReference type="AlphaFoldDB" id="A0A369UIK9"/>
<feature type="transmembrane region" description="Helical" evidence="8">
    <location>
        <begin position="329"/>
        <end position="345"/>
    </location>
</feature>
<keyword evidence="5 8" id="KW-0812">Transmembrane</keyword>
<name>A0A369UIK9_9GAMM</name>
<dbReference type="PANTHER" id="PTHR33908:SF11">
    <property type="entry name" value="MEMBRANE PROTEIN"/>
    <property type="match status" value="1"/>
</dbReference>
<keyword evidence="4 10" id="KW-0808">Transferase</keyword>
<dbReference type="RefSeq" id="WP_114846709.1">
    <property type="nucleotide sequence ID" value="NZ_JBHSPE010000025.1"/>
</dbReference>
<gene>
    <name evidence="10" type="ORF">DVJ77_17055</name>
</gene>
<accession>A0A369UIK9</accession>
<feature type="transmembrane region" description="Helical" evidence="8">
    <location>
        <begin position="6"/>
        <end position="29"/>
    </location>
</feature>
<reference evidence="10 11" key="1">
    <citation type="submission" date="2018-07" db="EMBL/GenBank/DDBJ databases">
        <title>Dyella tabacisoli L4-6T, whole genome shotgun sequence.</title>
        <authorList>
            <person name="Zhou X.-K."/>
            <person name="Li W.-J."/>
            <person name="Duan Y.-Q."/>
        </authorList>
    </citation>
    <scope>NUCLEOTIDE SEQUENCE [LARGE SCALE GENOMIC DNA]</scope>
    <source>
        <strain evidence="10 11">L4-6</strain>
    </source>
</reference>
<dbReference type="PANTHER" id="PTHR33908">
    <property type="entry name" value="MANNOSYLTRANSFERASE YKCB-RELATED"/>
    <property type="match status" value="1"/>
</dbReference>
<feature type="transmembrane region" description="Helical" evidence="8">
    <location>
        <begin position="41"/>
        <end position="61"/>
    </location>
</feature>
<keyword evidence="11" id="KW-1185">Reference proteome</keyword>
<evidence type="ECO:0000313" key="11">
    <source>
        <dbReference type="Proteomes" id="UP000253782"/>
    </source>
</evidence>
<dbReference type="Pfam" id="PF02366">
    <property type="entry name" value="PMT"/>
    <property type="match status" value="1"/>
</dbReference>
<comment type="subcellular location">
    <subcellularLocation>
        <location evidence="1">Cell membrane</location>
        <topology evidence="1">Multi-pass membrane protein</topology>
    </subcellularLocation>
</comment>
<evidence type="ECO:0000256" key="1">
    <source>
        <dbReference type="ARBA" id="ARBA00004651"/>
    </source>
</evidence>
<dbReference type="Proteomes" id="UP000253782">
    <property type="component" value="Unassembled WGS sequence"/>
</dbReference>
<dbReference type="InterPro" id="IPR050297">
    <property type="entry name" value="LipidA_mod_glycosyltrf_83"/>
</dbReference>
<feature type="transmembrane region" description="Helical" evidence="8">
    <location>
        <begin position="352"/>
        <end position="370"/>
    </location>
</feature>
<dbReference type="GO" id="GO:0000030">
    <property type="term" value="F:mannosyltransferase activity"/>
    <property type="evidence" value="ECO:0007669"/>
    <property type="project" value="InterPro"/>
</dbReference>
<feature type="transmembrane region" description="Helical" evidence="8">
    <location>
        <begin position="137"/>
        <end position="156"/>
    </location>
</feature>
<protein>
    <submittedName>
        <fullName evidence="10">Phospholipid carrier-dependent glycosyltransferase</fullName>
    </submittedName>
</protein>
<feature type="transmembrane region" description="Helical" evidence="8">
    <location>
        <begin position="258"/>
        <end position="279"/>
    </location>
</feature>
<evidence type="ECO:0000256" key="2">
    <source>
        <dbReference type="ARBA" id="ARBA00022475"/>
    </source>
</evidence>